<dbReference type="OrthoDB" id="705406at2759"/>
<organism evidence="2 3">
    <name type="scientific">Panicum miliaceum</name>
    <name type="common">Proso millet</name>
    <name type="synonym">Broomcorn millet</name>
    <dbReference type="NCBI Taxonomy" id="4540"/>
    <lineage>
        <taxon>Eukaryota</taxon>
        <taxon>Viridiplantae</taxon>
        <taxon>Streptophyta</taxon>
        <taxon>Embryophyta</taxon>
        <taxon>Tracheophyta</taxon>
        <taxon>Spermatophyta</taxon>
        <taxon>Magnoliopsida</taxon>
        <taxon>Liliopsida</taxon>
        <taxon>Poales</taxon>
        <taxon>Poaceae</taxon>
        <taxon>PACMAD clade</taxon>
        <taxon>Panicoideae</taxon>
        <taxon>Panicodae</taxon>
        <taxon>Paniceae</taxon>
        <taxon>Panicinae</taxon>
        <taxon>Panicum</taxon>
        <taxon>Panicum sect. Panicum</taxon>
    </lineage>
</organism>
<feature type="compositionally biased region" description="Low complexity" evidence="1">
    <location>
        <begin position="197"/>
        <end position="207"/>
    </location>
</feature>
<dbReference type="EMBL" id="PQIB02000013">
    <property type="protein sequence ID" value="RLM73895.1"/>
    <property type="molecule type" value="Genomic_DNA"/>
</dbReference>
<comment type="caution">
    <text evidence="2">The sequence shown here is derived from an EMBL/GenBank/DDBJ whole genome shotgun (WGS) entry which is preliminary data.</text>
</comment>
<feature type="region of interest" description="Disordered" evidence="1">
    <location>
        <begin position="177"/>
        <end position="213"/>
    </location>
</feature>
<sequence>MVSSCYGQFKVHLSHFFVVVDLQFVMAKPIHVQSPLDIITPHPTVVSNPEDDQSMFDLSWKLSHPHPSLGNPGDQLMDSSLPPRGPRETDPSVDLDDDFDWEAMLNELASPPEIRLDGVPSPGLAADAAAGAEIGQPTPGGSLGGDSFLPSAGAPHVAEAAPNVRAGGALLPGSLREPELFRRTSRRSQKYELLPKTGTSASSSATGPDLKSADGFIQPETGLMGYLARDKIDGKLMVQKMVALGKVILSAISDRKDHGFVHPQEPPTSKQRYITRFVAKLDDGDKKAGYWKEKEAKAIRDESASSNIIGLKRTLEYMNGCKRTHFVADEYVALEPCGEGALQIREEIAVRIIHEERKGTAPPSKCSKTGAHSSGESYIWQHMTRIYVKGEDGSTAAPSLLYGICHECDKAIKCPPNYGNGNLNKHLARVHDIHPPCNCKNQCVMAEEKGVVGRRAAGV</sequence>
<dbReference type="Proteomes" id="UP000275267">
    <property type="component" value="Unassembled WGS sequence"/>
</dbReference>
<accession>A0A3L6Q5M8</accession>
<proteinExistence type="predicted"/>
<evidence type="ECO:0000313" key="2">
    <source>
        <dbReference type="EMBL" id="RLM73895.1"/>
    </source>
</evidence>
<evidence type="ECO:0000256" key="1">
    <source>
        <dbReference type="SAM" id="MobiDB-lite"/>
    </source>
</evidence>
<protein>
    <submittedName>
        <fullName evidence="2">Uncharacterized protein</fullName>
    </submittedName>
</protein>
<evidence type="ECO:0000313" key="3">
    <source>
        <dbReference type="Proteomes" id="UP000275267"/>
    </source>
</evidence>
<name>A0A3L6Q5M8_PANMI</name>
<keyword evidence="3" id="KW-1185">Reference proteome</keyword>
<reference evidence="3" key="1">
    <citation type="journal article" date="2019" name="Nat. Commun.">
        <title>The genome of broomcorn millet.</title>
        <authorList>
            <person name="Zou C."/>
            <person name="Miki D."/>
            <person name="Li D."/>
            <person name="Tang Q."/>
            <person name="Xiao L."/>
            <person name="Rajput S."/>
            <person name="Deng P."/>
            <person name="Jia W."/>
            <person name="Huang R."/>
            <person name="Zhang M."/>
            <person name="Sun Y."/>
            <person name="Hu J."/>
            <person name="Fu X."/>
            <person name="Schnable P.S."/>
            <person name="Li F."/>
            <person name="Zhang H."/>
            <person name="Feng B."/>
            <person name="Zhu X."/>
            <person name="Liu R."/>
            <person name="Schnable J.C."/>
            <person name="Zhu J.-K."/>
            <person name="Zhang H."/>
        </authorList>
    </citation>
    <scope>NUCLEOTIDE SEQUENCE [LARGE SCALE GENOMIC DNA]</scope>
</reference>
<feature type="region of interest" description="Disordered" evidence="1">
    <location>
        <begin position="61"/>
        <end position="93"/>
    </location>
</feature>
<gene>
    <name evidence="2" type="ORF">C2845_PM15G22270</name>
</gene>
<dbReference type="AlphaFoldDB" id="A0A3L6Q5M8"/>